<accession>A0ABW6ABB2</accession>
<dbReference type="Pfam" id="PF20732">
    <property type="entry name" value="NamZ_C"/>
    <property type="match status" value="1"/>
</dbReference>
<evidence type="ECO:0000259" key="2">
    <source>
        <dbReference type="Pfam" id="PF20732"/>
    </source>
</evidence>
<dbReference type="Pfam" id="PF07075">
    <property type="entry name" value="NamZ_N"/>
    <property type="match status" value="1"/>
</dbReference>
<comment type="caution">
    <text evidence="3">The sequence shown here is derived from an EMBL/GenBank/DDBJ whole genome shotgun (WGS) entry which is preliminary data.</text>
</comment>
<feature type="domain" description="Peptidoglycan beta-N-acetylmuramidase NamZ C-terminal" evidence="2">
    <location>
        <begin position="343"/>
        <end position="494"/>
    </location>
</feature>
<feature type="domain" description="Peptidoglycan beta-N-acetylmuramidase NamZ N-terminal" evidence="1">
    <location>
        <begin position="124"/>
        <end position="339"/>
    </location>
</feature>
<dbReference type="PANTHER" id="PTHR42915">
    <property type="entry name" value="HYPOTHETICAL 460 KDA PROTEIN IN FEUA-SIGW INTERGENIC REGION [PRECURSOR]"/>
    <property type="match status" value="1"/>
</dbReference>
<keyword evidence="4" id="KW-1185">Reference proteome</keyword>
<dbReference type="RefSeq" id="WP_386100521.1">
    <property type="nucleotide sequence ID" value="NZ_JBHUOZ010000003.1"/>
</dbReference>
<dbReference type="InterPro" id="IPR008302">
    <property type="entry name" value="NamZ"/>
</dbReference>
<organism evidence="3 4">
    <name type="scientific">Terrimonas rubra</name>
    <dbReference type="NCBI Taxonomy" id="1035890"/>
    <lineage>
        <taxon>Bacteria</taxon>
        <taxon>Pseudomonadati</taxon>
        <taxon>Bacteroidota</taxon>
        <taxon>Chitinophagia</taxon>
        <taxon>Chitinophagales</taxon>
        <taxon>Chitinophagaceae</taxon>
        <taxon>Terrimonas</taxon>
    </lineage>
</organism>
<evidence type="ECO:0000313" key="4">
    <source>
        <dbReference type="Proteomes" id="UP001597511"/>
    </source>
</evidence>
<evidence type="ECO:0000259" key="1">
    <source>
        <dbReference type="Pfam" id="PF07075"/>
    </source>
</evidence>
<dbReference type="Gene3D" id="3.40.50.12170">
    <property type="entry name" value="Uncharacterised protein PF07075, DUF1343"/>
    <property type="match status" value="1"/>
</dbReference>
<proteinExistence type="predicted"/>
<sequence>MLKNFVGQLHYYYRHLLCHTLQLQQVYGANNELQTRPVLSPARVNVYSGTHRVAAFLLLLAGCIIQFSCAAGNTPKNNHAIADNKVTAVADSMPQQNNYTGSDRIIPAAERLSVYLPLLKGKRVGIFANQTTTCGNTHLVDTLQKLGVIIKVIFGPEHGFRGTADAGEKIGNYIDTKTGIPVVSLYGAKRRPSADDVKDVDILLFDIQDVGARFYTYISSLEEFMEAAFELKKPLLLLDRPNPNGHYVDGPVLDRKYTSFVGRQPIPVVYGMTMGEYALMIGGEKWLSDKGNKTYAYYQSVTTHHPDTAFHFLIIKNENYTHKSKYVLPVKPSPNLPNIQSIYVYPSTCFFEGTVLSEGRGTDKPFQVFGHPSLPKNLYAFTPNPNEGAKSSKLYGQKCYGWDVSGTVDEVVKEVDDKIQLKWLINAYKLFPEKDKFFILPKSGSMEQSFFNKLAGNNELWQQIKAGKSEAEIRASWQADLDKFKQIRKKYLLYPDFE</sequence>
<evidence type="ECO:0000313" key="3">
    <source>
        <dbReference type="EMBL" id="MFD2921023.1"/>
    </source>
</evidence>
<name>A0ABW6ABB2_9BACT</name>
<dbReference type="Gene3D" id="3.90.1150.140">
    <property type="match status" value="1"/>
</dbReference>
<dbReference type="Proteomes" id="UP001597511">
    <property type="component" value="Unassembled WGS sequence"/>
</dbReference>
<gene>
    <name evidence="3" type="ORF">ACFS6H_14960</name>
</gene>
<dbReference type="PANTHER" id="PTHR42915:SF1">
    <property type="entry name" value="PEPTIDOGLYCAN BETA-N-ACETYLMURAMIDASE NAMZ"/>
    <property type="match status" value="1"/>
</dbReference>
<protein>
    <submittedName>
        <fullName evidence="3">Exo-beta-N-acetylmuramidase NamZ domain-containing protein</fullName>
    </submittedName>
</protein>
<dbReference type="InterPro" id="IPR048503">
    <property type="entry name" value="NamZ_C"/>
</dbReference>
<dbReference type="EMBL" id="JBHUOZ010000003">
    <property type="protein sequence ID" value="MFD2921023.1"/>
    <property type="molecule type" value="Genomic_DNA"/>
</dbReference>
<reference evidence="4" key="1">
    <citation type="journal article" date="2019" name="Int. J. Syst. Evol. Microbiol.">
        <title>The Global Catalogue of Microorganisms (GCM) 10K type strain sequencing project: providing services to taxonomists for standard genome sequencing and annotation.</title>
        <authorList>
            <consortium name="The Broad Institute Genomics Platform"/>
            <consortium name="The Broad Institute Genome Sequencing Center for Infectious Disease"/>
            <person name="Wu L."/>
            <person name="Ma J."/>
        </authorList>
    </citation>
    <scope>NUCLEOTIDE SEQUENCE [LARGE SCALE GENOMIC DNA]</scope>
    <source>
        <strain evidence="4">KCTC 23299</strain>
    </source>
</reference>
<dbReference type="InterPro" id="IPR048502">
    <property type="entry name" value="NamZ_N"/>
</dbReference>